<dbReference type="AlphaFoldDB" id="B7G6G2"/>
<evidence type="ECO:0000256" key="3">
    <source>
        <dbReference type="SAM" id="Phobius"/>
    </source>
</evidence>
<feature type="transmembrane region" description="Helical" evidence="3">
    <location>
        <begin position="634"/>
        <end position="661"/>
    </location>
</feature>
<accession>B7G6G2</accession>
<keyword evidence="3" id="KW-0472">Membrane</keyword>
<dbReference type="KEGG" id="pti:PHATRDRAFT_48238"/>
<feature type="region of interest" description="Disordered" evidence="2">
    <location>
        <begin position="1"/>
        <end position="60"/>
    </location>
</feature>
<feature type="region of interest" description="Disordered" evidence="2">
    <location>
        <begin position="358"/>
        <end position="429"/>
    </location>
</feature>
<dbReference type="InParanoid" id="B7G6G2"/>
<reference evidence="4 5" key="1">
    <citation type="journal article" date="2008" name="Nature">
        <title>The Phaeodactylum genome reveals the evolutionary history of diatom genomes.</title>
        <authorList>
            <person name="Bowler C."/>
            <person name="Allen A.E."/>
            <person name="Badger J.H."/>
            <person name="Grimwood J."/>
            <person name="Jabbari K."/>
            <person name="Kuo A."/>
            <person name="Maheswari U."/>
            <person name="Martens C."/>
            <person name="Maumus F."/>
            <person name="Otillar R.P."/>
            <person name="Rayko E."/>
            <person name="Salamov A."/>
            <person name="Vandepoele K."/>
            <person name="Beszteri B."/>
            <person name="Gruber A."/>
            <person name="Heijde M."/>
            <person name="Katinka M."/>
            <person name="Mock T."/>
            <person name="Valentin K."/>
            <person name="Verret F."/>
            <person name="Berges J.A."/>
            <person name="Brownlee C."/>
            <person name="Cadoret J.P."/>
            <person name="Chiovitti A."/>
            <person name="Choi C.J."/>
            <person name="Coesel S."/>
            <person name="De Martino A."/>
            <person name="Detter J.C."/>
            <person name="Durkin C."/>
            <person name="Falciatore A."/>
            <person name="Fournet J."/>
            <person name="Haruta M."/>
            <person name="Huysman M.J."/>
            <person name="Jenkins B.D."/>
            <person name="Jiroutova K."/>
            <person name="Jorgensen R.E."/>
            <person name="Joubert Y."/>
            <person name="Kaplan A."/>
            <person name="Kroger N."/>
            <person name="Kroth P.G."/>
            <person name="La Roche J."/>
            <person name="Lindquist E."/>
            <person name="Lommer M."/>
            <person name="Martin-Jezequel V."/>
            <person name="Lopez P.J."/>
            <person name="Lucas S."/>
            <person name="Mangogna M."/>
            <person name="McGinnis K."/>
            <person name="Medlin L.K."/>
            <person name="Montsant A."/>
            <person name="Oudot-Le Secq M.P."/>
            <person name="Napoli C."/>
            <person name="Obornik M."/>
            <person name="Parker M.S."/>
            <person name="Petit J.L."/>
            <person name="Porcel B.M."/>
            <person name="Poulsen N."/>
            <person name="Robison M."/>
            <person name="Rychlewski L."/>
            <person name="Rynearson T.A."/>
            <person name="Schmutz J."/>
            <person name="Shapiro H."/>
            <person name="Siaut M."/>
            <person name="Stanley M."/>
            <person name="Sussman M.R."/>
            <person name="Taylor A.R."/>
            <person name="Vardi A."/>
            <person name="von Dassow P."/>
            <person name="Vyverman W."/>
            <person name="Willis A."/>
            <person name="Wyrwicz L.S."/>
            <person name="Rokhsar D.S."/>
            <person name="Weissenbach J."/>
            <person name="Armbrust E.V."/>
            <person name="Green B.R."/>
            <person name="Van de Peer Y."/>
            <person name="Grigoriev I.V."/>
        </authorList>
    </citation>
    <scope>NUCLEOTIDE SEQUENCE [LARGE SCALE GENOMIC DNA]</scope>
    <source>
        <strain evidence="4 5">CCAP 1055/1</strain>
    </source>
</reference>
<dbReference type="EMBL" id="CM000618">
    <property type="protein sequence ID" value="EEC46008.1"/>
    <property type="molecule type" value="Genomic_DNA"/>
</dbReference>
<protein>
    <submittedName>
        <fullName evidence="4">Uncharacterized protein</fullName>
    </submittedName>
</protein>
<reference evidence="5" key="2">
    <citation type="submission" date="2008-08" db="EMBL/GenBank/DDBJ databases">
        <authorList>
            <consortium name="Diatom Consortium"/>
            <person name="Grigoriev I."/>
            <person name="Grimwood J."/>
            <person name="Kuo A."/>
            <person name="Otillar R.P."/>
            <person name="Salamov A."/>
            <person name="Detter J.C."/>
            <person name="Lindquist E."/>
            <person name="Shapiro H."/>
            <person name="Lucas S."/>
            <person name="Glavina del Rio T."/>
            <person name="Pitluck S."/>
            <person name="Rokhsar D."/>
            <person name="Bowler C."/>
        </authorList>
    </citation>
    <scope>GENOME REANNOTATION</scope>
    <source>
        <strain evidence="5">CCAP 1055/1</strain>
    </source>
</reference>
<gene>
    <name evidence="4" type="ORF">PHATRDRAFT_48238</name>
</gene>
<organism evidence="4 5">
    <name type="scientific">Phaeodactylum tricornutum (strain CCAP 1055/1)</name>
    <dbReference type="NCBI Taxonomy" id="556484"/>
    <lineage>
        <taxon>Eukaryota</taxon>
        <taxon>Sar</taxon>
        <taxon>Stramenopiles</taxon>
        <taxon>Ochrophyta</taxon>
        <taxon>Bacillariophyta</taxon>
        <taxon>Bacillariophyceae</taxon>
        <taxon>Bacillariophycidae</taxon>
        <taxon>Naviculales</taxon>
        <taxon>Phaeodactylaceae</taxon>
        <taxon>Phaeodactylum</taxon>
    </lineage>
</organism>
<dbReference type="eggNOG" id="ENOG502RVNH">
    <property type="taxonomic scope" value="Eukaryota"/>
</dbReference>
<sequence>MSKPDYVGSSASLPPLQTVVREDKNGVPHRTAFAKTSTSTTHPDHVDGRGGNSVSSAPASAWVTSGPGMEYFEPIRDAHSTPGHKRRSSGNATSAAPNQQPSPASFPDQIAASALAGTVGFLRMAGGLTLSTTGALVAPPLHVTRTLILPNLWAASLDYIAHNTPDRVKDWFRIIRSSLMHIVTGLKNTASGKVFRSHLVDVGVDLVKCVSSDEARQMLTDGVACVVKLAEATHTPEFQAFLDHLAVLGCRTIDAASSGRNKQLVHDFTRMCWSGCELLADPSTTLALAETTAYLCHALEMEDANFESLRSKMQAAQQRYARNQQQNSTYGKPTVWSDPNATVEQVILSSLGVAHGEETGSINNGLGDPHQAHDHASVPSNVHVSSDQAPSIGAIGHDFSDQRSLRDMSHDDSTRPNTTEGQSSERRVHENVDVAYLEEQINARAAKLDANRLARTLRVGSSTDSALSDDDLEDIGVVSTVADTDEESPGAEAAMAHPQRKKIQLLDGNDHNDKNEDPDLNAGQVDSEWAHPEHAAPLEGEESLQYFHRILNEFLDFKRKEAVIAILGNEEKTKDRLIREGRVKRPHQSGIDESGTLSLKQQLEAIRSELARDPKHQKDLSQMNEFVKKNRQSLFTVSFLIALIVLTFCAFSCYGFFVFFFPNKASFRTVSRAENKPNLALPTSHAQEVVIRVVKEVVHVDQHQNLVGCQSEPTVFSTDDIGKLGECIAAVT</sequence>
<keyword evidence="3" id="KW-1133">Transmembrane helix</keyword>
<feature type="compositionally biased region" description="Basic and acidic residues" evidence="2">
    <location>
        <begin position="398"/>
        <end position="414"/>
    </location>
</feature>
<keyword evidence="1" id="KW-0175">Coiled coil</keyword>
<name>B7G6G2_PHATC</name>
<dbReference type="Proteomes" id="UP000000759">
    <property type="component" value="Chromosome 16"/>
</dbReference>
<evidence type="ECO:0000256" key="2">
    <source>
        <dbReference type="SAM" id="MobiDB-lite"/>
    </source>
</evidence>
<dbReference type="GeneID" id="7203351"/>
<evidence type="ECO:0000313" key="4">
    <source>
        <dbReference type="EMBL" id="EEC46008.1"/>
    </source>
</evidence>
<keyword evidence="3" id="KW-0812">Transmembrane</keyword>
<dbReference type="RefSeq" id="XP_002182721.1">
    <property type="nucleotide sequence ID" value="XM_002182685.1"/>
</dbReference>
<evidence type="ECO:0000313" key="5">
    <source>
        <dbReference type="Proteomes" id="UP000000759"/>
    </source>
</evidence>
<feature type="coiled-coil region" evidence="1">
    <location>
        <begin position="299"/>
        <end position="326"/>
    </location>
</feature>
<dbReference type="OrthoDB" id="49428at2759"/>
<evidence type="ECO:0000256" key="1">
    <source>
        <dbReference type="SAM" id="Coils"/>
    </source>
</evidence>
<keyword evidence="5" id="KW-1185">Reference proteome</keyword>
<dbReference type="HOGENOM" id="CLU_378790_0_0_1"/>
<feature type="compositionally biased region" description="Polar residues" evidence="2">
    <location>
        <begin position="89"/>
        <end position="103"/>
    </location>
</feature>
<proteinExistence type="predicted"/>
<feature type="compositionally biased region" description="Polar residues" evidence="2">
    <location>
        <begin position="378"/>
        <end position="389"/>
    </location>
</feature>
<feature type="region of interest" description="Disordered" evidence="2">
    <location>
        <begin position="72"/>
        <end position="106"/>
    </location>
</feature>
<dbReference type="PaxDb" id="2850-Phatr48238"/>